<dbReference type="EMBL" id="CATQJL010000001">
    <property type="protein sequence ID" value="CAJ0590401.1"/>
    <property type="molecule type" value="Genomic_DNA"/>
</dbReference>
<keyword evidence="2" id="KW-0812">Transmembrane</keyword>
<keyword evidence="4" id="KW-1185">Reference proteome</keyword>
<keyword evidence="2" id="KW-1133">Transmembrane helix</keyword>
<protein>
    <submittedName>
        <fullName evidence="3">Uncharacterized protein</fullName>
    </submittedName>
</protein>
<dbReference type="Proteomes" id="UP001176961">
    <property type="component" value="Unassembled WGS sequence"/>
</dbReference>
<evidence type="ECO:0000313" key="3">
    <source>
        <dbReference type="EMBL" id="CAJ0590401.1"/>
    </source>
</evidence>
<keyword evidence="2" id="KW-0472">Membrane</keyword>
<evidence type="ECO:0000256" key="1">
    <source>
        <dbReference type="SAM" id="MobiDB-lite"/>
    </source>
</evidence>
<comment type="caution">
    <text evidence="3">The sequence shown here is derived from an EMBL/GenBank/DDBJ whole genome shotgun (WGS) entry which is preliminary data.</text>
</comment>
<name>A0AA36DNC7_CYLNA</name>
<evidence type="ECO:0000256" key="2">
    <source>
        <dbReference type="SAM" id="Phobius"/>
    </source>
</evidence>
<sequence>MMTKAWYPYRTRGNELTYINHKLSWTTKDPWCYKHELRELLHCAEFAPSPLLVFVSAFFQGIAATYFIINAFIFGALAAWRHSCTLMRRLHAAGGAFVHPSPPPPVIGSRDPPALE</sequence>
<accession>A0AA36DNC7</accession>
<feature type="region of interest" description="Disordered" evidence="1">
    <location>
        <begin position="95"/>
        <end position="116"/>
    </location>
</feature>
<reference evidence="3" key="1">
    <citation type="submission" date="2023-07" db="EMBL/GenBank/DDBJ databases">
        <authorList>
            <consortium name="CYATHOMIX"/>
        </authorList>
    </citation>
    <scope>NUCLEOTIDE SEQUENCE</scope>
    <source>
        <strain evidence="3">N/A</strain>
    </source>
</reference>
<feature type="transmembrane region" description="Helical" evidence="2">
    <location>
        <begin position="57"/>
        <end position="80"/>
    </location>
</feature>
<proteinExistence type="predicted"/>
<gene>
    <name evidence="3" type="ORF">CYNAS_LOCUS2384</name>
</gene>
<evidence type="ECO:0000313" key="4">
    <source>
        <dbReference type="Proteomes" id="UP001176961"/>
    </source>
</evidence>
<dbReference type="AlphaFoldDB" id="A0AA36DNC7"/>
<organism evidence="3 4">
    <name type="scientific">Cylicocyclus nassatus</name>
    <name type="common">Nematode worm</name>
    <dbReference type="NCBI Taxonomy" id="53992"/>
    <lineage>
        <taxon>Eukaryota</taxon>
        <taxon>Metazoa</taxon>
        <taxon>Ecdysozoa</taxon>
        <taxon>Nematoda</taxon>
        <taxon>Chromadorea</taxon>
        <taxon>Rhabditida</taxon>
        <taxon>Rhabditina</taxon>
        <taxon>Rhabditomorpha</taxon>
        <taxon>Strongyloidea</taxon>
        <taxon>Strongylidae</taxon>
        <taxon>Cylicocyclus</taxon>
    </lineage>
</organism>